<gene>
    <name evidence="1" type="ORF">PWO00_28630</name>
</gene>
<reference evidence="1 2" key="1">
    <citation type="submission" date="2023-02" db="EMBL/GenBank/DDBJ databases">
        <title>Complete genome sequence of Priestia aryabhattai G5MAi6, a methanol-tolerant strain isolated from tap water in Hong Kong.</title>
        <authorList>
            <person name="Leung K.M."/>
            <person name="Lai G.K.K."/>
            <person name="Griffin S.D.J."/>
        </authorList>
    </citation>
    <scope>NUCLEOTIDE SEQUENCE [LARGE SCALE GENOMIC DNA]</scope>
    <source>
        <strain evidence="1 2">G5MAi6</strain>
        <plasmid evidence="1 2">pG5MAi6_3</plasmid>
    </source>
</reference>
<evidence type="ECO:0008006" key="3">
    <source>
        <dbReference type="Google" id="ProtNLM"/>
    </source>
</evidence>
<sequence length="109" mass="12665">MSPEVIVLNLLDSLGYPVFQDYYPGKSTTYITFFFYHEAASYCADNKEKRTGYYVQVDVWSEDGELASDLRDQVKDTLLENGFIRKGIVPGEYDDSTQIFHKGMRFYFV</sequence>
<dbReference type="RefSeq" id="WP_275037786.1">
    <property type="nucleotide sequence ID" value="NZ_CP118721.1"/>
</dbReference>
<geneLocation type="plasmid" evidence="1 2">
    <name>pG5MAi6_3</name>
</geneLocation>
<protein>
    <recommendedName>
        <fullName evidence="3">DUF3168 domain-containing protein</fullName>
    </recommendedName>
</protein>
<accession>A0ABD7X3X7</accession>
<dbReference type="EMBL" id="CP118721">
    <property type="protein sequence ID" value="WEA47286.1"/>
    <property type="molecule type" value="Genomic_DNA"/>
</dbReference>
<dbReference type="Proteomes" id="UP001220217">
    <property type="component" value="Plasmid pG5MAi6_3"/>
</dbReference>
<evidence type="ECO:0000313" key="2">
    <source>
        <dbReference type="Proteomes" id="UP001220217"/>
    </source>
</evidence>
<evidence type="ECO:0000313" key="1">
    <source>
        <dbReference type="EMBL" id="WEA47286.1"/>
    </source>
</evidence>
<proteinExistence type="predicted"/>
<dbReference type="AlphaFoldDB" id="A0ABD7X3X7"/>
<organism evidence="1 2">
    <name type="scientific">Priestia aryabhattai</name>
    <name type="common">Bacillus aryabhattai</name>
    <dbReference type="NCBI Taxonomy" id="412384"/>
    <lineage>
        <taxon>Bacteria</taxon>
        <taxon>Bacillati</taxon>
        <taxon>Bacillota</taxon>
        <taxon>Bacilli</taxon>
        <taxon>Bacillales</taxon>
        <taxon>Bacillaceae</taxon>
        <taxon>Priestia</taxon>
    </lineage>
</organism>
<keyword evidence="1" id="KW-0614">Plasmid</keyword>
<name>A0ABD7X3X7_PRIAR</name>